<dbReference type="Pfam" id="PF03129">
    <property type="entry name" value="HGTP_anticodon"/>
    <property type="match status" value="1"/>
</dbReference>
<proteinExistence type="inferred from homology"/>
<reference evidence="14 15" key="1">
    <citation type="submission" date="2016-09" db="EMBL/GenBank/DDBJ databases">
        <title>Desulfuribacillus arsenicus sp. nov., an obligately anaerobic, dissimilatory arsenic- and antimonate-reducing bacterium isolated from anoxic sediments.</title>
        <authorList>
            <person name="Abin C.A."/>
            <person name="Hollibaugh J.T."/>
        </authorList>
    </citation>
    <scope>NUCLEOTIDE SEQUENCE [LARGE SCALE GENOMIC DNA]</scope>
    <source>
        <strain evidence="14 15">MLFW-2</strain>
    </source>
</reference>
<evidence type="ECO:0000256" key="6">
    <source>
        <dbReference type="ARBA" id="ARBA00022741"/>
    </source>
</evidence>
<evidence type="ECO:0000256" key="10">
    <source>
        <dbReference type="ARBA" id="ARBA00047639"/>
    </source>
</evidence>
<dbReference type="GO" id="GO:0140096">
    <property type="term" value="F:catalytic activity, acting on a protein"/>
    <property type="evidence" value="ECO:0007669"/>
    <property type="project" value="UniProtKB-ARBA"/>
</dbReference>
<comment type="caution">
    <text evidence="14">The sequence shown here is derived from an EMBL/GenBank/DDBJ whole genome shotgun (WGS) entry which is preliminary data.</text>
</comment>
<dbReference type="InterPro" id="IPR004154">
    <property type="entry name" value="Anticodon-bd"/>
</dbReference>
<dbReference type="SUPFAM" id="SSF52954">
    <property type="entry name" value="Class II aaRS ABD-related"/>
    <property type="match status" value="1"/>
</dbReference>
<dbReference type="InterPro" id="IPR041715">
    <property type="entry name" value="HisRS-like_core"/>
</dbReference>
<evidence type="ECO:0000259" key="13">
    <source>
        <dbReference type="PROSITE" id="PS50862"/>
    </source>
</evidence>
<evidence type="ECO:0000256" key="3">
    <source>
        <dbReference type="ARBA" id="ARBA00011738"/>
    </source>
</evidence>
<evidence type="ECO:0000256" key="7">
    <source>
        <dbReference type="ARBA" id="ARBA00022840"/>
    </source>
</evidence>
<feature type="binding site" evidence="12">
    <location>
        <position position="109"/>
    </location>
    <ligand>
        <name>L-histidine</name>
        <dbReference type="ChEBI" id="CHEBI:57595"/>
    </ligand>
</feature>
<protein>
    <recommendedName>
        <fullName evidence="11">Histidine--tRNA ligase</fullName>
        <ecNumber evidence="11">6.1.1.21</ecNumber>
    </recommendedName>
    <alternativeName>
        <fullName evidence="11">Histidyl-tRNA synthetase</fullName>
        <shortName evidence="11">HisRS</shortName>
    </alternativeName>
</protein>
<accession>A0A1E5L3L5</accession>
<dbReference type="Pfam" id="PF13393">
    <property type="entry name" value="tRNA-synt_His"/>
    <property type="match status" value="1"/>
</dbReference>
<dbReference type="NCBIfam" id="TIGR00442">
    <property type="entry name" value="hisS"/>
    <property type="match status" value="1"/>
</dbReference>
<dbReference type="EMBL" id="MJAT01000037">
    <property type="protein sequence ID" value="OEH84671.1"/>
    <property type="molecule type" value="Genomic_DNA"/>
</dbReference>
<evidence type="ECO:0000256" key="5">
    <source>
        <dbReference type="ARBA" id="ARBA00022598"/>
    </source>
</evidence>
<dbReference type="Proteomes" id="UP000095255">
    <property type="component" value="Unassembled WGS sequence"/>
</dbReference>
<evidence type="ECO:0000256" key="8">
    <source>
        <dbReference type="ARBA" id="ARBA00022917"/>
    </source>
</evidence>
<keyword evidence="7 11" id="KW-0067">ATP-binding</keyword>
<keyword evidence="6 11" id="KW-0547">Nucleotide-binding</keyword>
<comment type="subunit">
    <text evidence="3 11">Homodimer.</text>
</comment>
<dbReference type="PANTHER" id="PTHR43707:SF1">
    <property type="entry name" value="HISTIDINE--TRNA LIGASE, MITOCHONDRIAL-RELATED"/>
    <property type="match status" value="1"/>
</dbReference>
<feature type="domain" description="Aminoacyl-transfer RNA synthetases class-II family profile" evidence="13">
    <location>
        <begin position="1"/>
        <end position="319"/>
    </location>
</feature>
<dbReference type="PROSITE" id="PS50862">
    <property type="entry name" value="AA_TRNA_LIGASE_II"/>
    <property type="match status" value="1"/>
</dbReference>
<feature type="binding site" evidence="12">
    <location>
        <begin position="78"/>
        <end position="80"/>
    </location>
    <ligand>
        <name>L-histidine</name>
        <dbReference type="ChEBI" id="CHEBI:57595"/>
    </ligand>
</feature>
<dbReference type="STRING" id="1390249.BHU72_08750"/>
<keyword evidence="15" id="KW-1185">Reference proteome</keyword>
<dbReference type="Gene3D" id="3.30.930.10">
    <property type="entry name" value="Bira Bifunctional Protein, Domain 2"/>
    <property type="match status" value="1"/>
</dbReference>
<comment type="subcellular location">
    <subcellularLocation>
        <location evidence="1 11">Cytoplasm</location>
    </subcellularLocation>
</comment>
<comment type="similarity">
    <text evidence="2 11">Belongs to the class-II aminoacyl-tRNA synthetase family.</text>
</comment>
<dbReference type="GO" id="GO:0006427">
    <property type="term" value="P:histidyl-tRNA aminoacylation"/>
    <property type="evidence" value="ECO:0007669"/>
    <property type="project" value="UniProtKB-UniRule"/>
</dbReference>
<comment type="catalytic activity">
    <reaction evidence="10 11">
        <text>tRNA(His) + L-histidine + ATP = L-histidyl-tRNA(His) + AMP + diphosphate + H(+)</text>
        <dbReference type="Rhea" id="RHEA:17313"/>
        <dbReference type="Rhea" id="RHEA-COMP:9665"/>
        <dbReference type="Rhea" id="RHEA-COMP:9689"/>
        <dbReference type="ChEBI" id="CHEBI:15378"/>
        <dbReference type="ChEBI" id="CHEBI:30616"/>
        <dbReference type="ChEBI" id="CHEBI:33019"/>
        <dbReference type="ChEBI" id="CHEBI:57595"/>
        <dbReference type="ChEBI" id="CHEBI:78442"/>
        <dbReference type="ChEBI" id="CHEBI:78527"/>
        <dbReference type="ChEBI" id="CHEBI:456215"/>
        <dbReference type="EC" id="6.1.1.21"/>
    </reaction>
</comment>
<dbReference type="InterPro" id="IPR004516">
    <property type="entry name" value="HisRS/HisZ"/>
</dbReference>
<dbReference type="SUPFAM" id="SSF55681">
    <property type="entry name" value="Class II aaRS and biotin synthetases"/>
    <property type="match status" value="1"/>
</dbReference>
<evidence type="ECO:0000313" key="15">
    <source>
        <dbReference type="Proteomes" id="UP000095255"/>
    </source>
</evidence>
<feature type="binding site" evidence="12">
    <location>
        <position position="123"/>
    </location>
    <ligand>
        <name>L-histidine</name>
        <dbReference type="ChEBI" id="CHEBI:57595"/>
    </ligand>
</feature>
<sequence length="417" mass="47686">MNAPRGTYDVLPTETSKWQYIEGKIRDWCNRYQFQEIRTPIFEYTQLFQRGVGDTTDIVQKEMYTFTIHEDSLTLRPEGTASTVRAVIKHKLYAQPQPLKLYYMGPMFRYERPQAGRNRQFTQFGLEVLGTEHPSIDAEVIVFAYQLFSDLGLKNLKLDINSVGCPKCRKDHKEKMMQSLSLIRQDLCKDCDTRFEKNPLRILDCKNETCKELTKDAPMLINHLCEDCNDHYSKVKTYLQALQIPFNENPRLVRGLDYYTQTAFEIMEDSIGAMSTICGGGRYNGLVEQLGGPATPGIGFAIGLERLLLAMEAQKVEIPTMNHTDVYAVSLGQDADVICSQWVFELRNKGLSIEKDYLSRSMKAQLKAADRLKAKHVIIVGETELETRVAIIRNMETSEQQSIPFEKVVDYILGGIQ</sequence>
<dbReference type="Gene3D" id="3.40.50.800">
    <property type="entry name" value="Anticodon-binding domain"/>
    <property type="match status" value="1"/>
</dbReference>
<dbReference type="GO" id="GO:0004821">
    <property type="term" value="F:histidine-tRNA ligase activity"/>
    <property type="evidence" value="ECO:0007669"/>
    <property type="project" value="UniProtKB-UniRule"/>
</dbReference>
<dbReference type="EC" id="6.1.1.21" evidence="11"/>
<dbReference type="InterPro" id="IPR033656">
    <property type="entry name" value="HisRS_anticodon"/>
</dbReference>
<dbReference type="PIRSF" id="PIRSF001549">
    <property type="entry name" value="His-tRNA_synth"/>
    <property type="match status" value="1"/>
</dbReference>
<evidence type="ECO:0000256" key="2">
    <source>
        <dbReference type="ARBA" id="ARBA00008226"/>
    </source>
</evidence>
<keyword evidence="8 11" id="KW-0648">Protein biosynthesis</keyword>
<gene>
    <name evidence="11" type="primary">hisS</name>
    <name evidence="14" type="ORF">BHU72_08750</name>
</gene>
<dbReference type="AlphaFoldDB" id="A0A1E5L3L5"/>
<dbReference type="CDD" id="cd00859">
    <property type="entry name" value="HisRS_anticodon"/>
    <property type="match status" value="1"/>
</dbReference>
<evidence type="ECO:0000256" key="12">
    <source>
        <dbReference type="PIRSR" id="PIRSR001549-1"/>
    </source>
</evidence>
<evidence type="ECO:0000256" key="1">
    <source>
        <dbReference type="ARBA" id="ARBA00004496"/>
    </source>
</evidence>
<dbReference type="OrthoDB" id="9800814at2"/>
<organism evidence="14 15">
    <name type="scientific">Desulfuribacillus stibiiarsenatis</name>
    <dbReference type="NCBI Taxonomy" id="1390249"/>
    <lineage>
        <taxon>Bacteria</taxon>
        <taxon>Bacillati</taxon>
        <taxon>Bacillota</taxon>
        <taxon>Desulfuribacillia</taxon>
        <taxon>Desulfuribacillales</taxon>
        <taxon>Desulfuribacillaceae</taxon>
        <taxon>Desulfuribacillus</taxon>
    </lineage>
</organism>
<feature type="binding site" evidence="12">
    <location>
        <begin position="258"/>
        <end position="259"/>
    </location>
    <ligand>
        <name>L-histidine</name>
        <dbReference type="ChEBI" id="CHEBI:57595"/>
    </ligand>
</feature>
<dbReference type="GO" id="GO:0005737">
    <property type="term" value="C:cytoplasm"/>
    <property type="evidence" value="ECO:0007669"/>
    <property type="project" value="UniProtKB-SubCell"/>
</dbReference>
<evidence type="ECO:0000256" key="4">
    <source>
        <dbReference type="ARBA" id="ARBA00022490"/>
    </source>
</evidence>
<dbReference type="InterPro" id="IPR006195">
    <property type="entry name" value="aa-tRNA-synth_II"/>
</dbReference>
<dbReference type="InterPro" id="IPR036621">
    <property type="entry name" value="Anticodon-bd_dom_sf"/>
</dbReference>
<keyword evidence="5 11" id="KW-0436">Ligase</keyword>
<evidence type="ECO:0000256" key="9">
    <source>
        <dbReference type="ARBA" id="ARBA00023146"/>
    </source>
</evidence>
<dbReference type="FunFam" id="3.30.930.10:FF:000005">
    <property type="entry name" value="Histidine--tRNA ligase"/>
    <property type="match status" value="1"/>
</dbReference>
<keyword evidence="4 11" id="KW-0963">Cytoplasm</keyword>
<dbReference type="GO" id="GO:0005524">
    <property type="term" value="F:ATP binding"/>
    <property type="evidence" value="ECO:0007669"/>
    <property type="project" value="UniProtKB-UniRule"/>
</dbReference>
<dbReference type="PANTHER" id="PTHR43707">
    <property type="entry name" value="HISTIDYL-TRNA SYNTHETASE"/>
    <property type="match status" value="1"/>
</dbReference>
<dbReference type="HAMAP" id="MF_00127">
    <property type="entry name" value="His_tRNA_synth"/>
    <property type="match status" value="1"/>
</dbReference>
<keyword evidence="9 11" id="KW-0030">Aminoacyl-tRNA synthetase</keyword>
<evidence type="ECO:0000313" key="14">
    <source>
        <dbReference type="EMBL" id="OEH84671.1"/>
    </source>
</evidence>
<dbReference type="GO" id="GO:0016740">
    <property type="term" value="F:transferase activity"/>
    <property type="evidence" value="ECO:0007669"/>
    <property type="project" value="UniProtKB-ARBA"/>
</dbReference>
<feature type="binding site" evidence="12">
    <location>
        <position position="254"/>
    </location>
    <ligand>
        <name>L-histidine</name>
        <dbReference type="ChEBI" id="CHEBI:57595"/>
    </ligand>
</feature>
<name>A0A1E5L3L5_9FIRM</name>
<evidence type="ECO:0000256" key="11">
    <source>
        <dbReference type="HAMAP-Rule" id="MF_00127"/>
    </source>
</evidence>
<feature type="binding site" evidence="12">
    <location>
        <position position="127"/>
    </location>
    <ligand>
        <name>L-histidine</name>
        <dbReference type="ChEBI" id="CHEBI:57595"/>
    </ligand>
</feature>
<dbReference type="InterPro" id="IPR045864">
    <property type="entry name" value="aa-tRNA-synth_II/BPL/LPL"/>
</dbReference>
<dbReference type="CDD" id="cd00773">
    <property type="entry name" value="HisRS-like_core"/>
    <property type="match status" value="1"/>
</dbReference>
<dbReference type="InterPro" id="IPR015807">
    <property type="entry name" value="His-tRNA-ligase"/>
</dbReference>